<evidence type="ECO:0000313" key="1">
    <source>
        <dbReference type="EMBL" id="MBD3904448.1"/>
    </source>
</evidence>
<evidence type="ECO:0000313" key="2">
    <source>
        <dbReference type="EMBL" id="MCC9032733.1"/>
    </source>
</evidence>
<evidence type="ECO:0000313" key="4">
    <source>
        <dbReference type="Proteomes" id="UP001107960"/>
    </source>
</evidence>
<organism evidence="2 4">
    <name type="scientific">Chryseobacterium muglaense</name>
    <dbReference type="NCBI Taxonomy" id="2893752"/>
    <lineage>
        <taxon>Bacteria</taxon>
        <taxon>Pseudomonadati</taxon>
        <taxon>Bacteroidota</taxon>
        <taxon>Flavobacteriia</taxon>
        <taxon>Flavobacteriales</taxon>
        <taxon>Weeksellaceae</taxon>
        <taxon>Chryseobacterium group</taxon>
        <taxon>Chryseobacterium</taxon>
    </lineage>
</organism>
<sequence>MIRPSTKNNRYDRNRAIKYRIALEDNYGSQAFSKSRKRENVFIRRMIVTFLVKEKKLTGCFVAKIFKINHQAVFYFMKPIIDKEFERFYRMNIETLRENFEKIDNHVISL</sequence>
<dbReference type="EMBL" id="JACXXP010000006">
    <property type="protein sequence ID" value="MBD3904448.1"/>
    <property type="molecule type" value="Genomic_DNA"/>
</dbReference>
<reference evidence="2" key="1">
    <citation type="submission" date="2021-11" db="EMBL/GenBank/DDBJ databases">
        <title>Description of novel Chryseobacterium species.</title>
        <authorList>
            <person name="Saticioglu I.B."/>
            <person name="Ay H."/>
            <person name="Altun S."/>
            <person name="Duman M."/>
        </authorList>
    </citation>
    <scope>NUCLEOTIDE SEQUENCE</scope>
    <source>
        <strain evidence="2">C-39</strain>
    </source>
</reference>
<comment type="caution">
    <text evidence="2">The sequence shown here is derived from an EMBL/GenBank/DDBJ whole genome shotgun (WGS) entry which is preliminary data.</text>
</comment>
<dbReference type="Proteomes" id="UP001107960">
    <property type="component" value="Unassembled WGS sequence"/>
</dbReference>
<accession>A0A9Q3URJ0</accession>
<reference evidence="3" key="2">
    <citation type="submission" date="2023-07" db="EMBL/GenBank/DDBJ databases">
        <title>Description of novel Chryseobacterium sp. strain C-2.</title>
        <authorList>
            <person name="Saticioglu I.B."/>
        </authorList>
    </citation>
    <scope>NUCLEOTIDE SEQUENCE [LARGE SCALE GENOMIC DNA]</scope>
    <source>
        <strain evidence="3">C-2</strain>
    </source>
</reference>
<dbReference type="RefSeq" id="WP_191178998.1">
    <property type="nucleotide sequence ID" value="NZ_JACXXP010000006.1"/>
</dbReference>
<dbReference type="EMBL" id="JAJJML010000001">
    <property type="protein sequence ID" value="MCC9032733.1"/>
    <property type="molecule type" value="Genomic_DNA"/>
</dbReference>
<evidence type="ECO:0000313" key="3">
    <source>
        <dbReference type="Proteomes" id="UP000603715"/>
    </source>
</evidence>
<proteinExistence type="predicted"/>
<keyword evidence="3" id="KW-1185">Reference proteome</keyword>
<dbReference type="AlphaFoldDB" id="A0A9Q3URJ0"/>
<protein>
    <submittedName>
        <fullName evidence="2">Uncharacterized protein</fullName>
    </submittedName>
</protein>
<dbReference type="Proteomes" id="UP000603715">
    <property type="component" value="Unassembled WGS sequence"/>
</dbReference>
<gene>
    <name evidence="1" type="ORF">IEW27_07570</name>
    <name evidence="2" type="ORF">LNP80_00490</name>
</gene>
<reference evidence="1" key="3">
    <citation type="submission" date="2024-05" db="EMBL/GenBank/DDBJ databases">
        <title>Description of novel Chryseobacterium sp. strain C-2.</title>
        <authorList>
            <person name="Saticioglu I.B."/>
        </authorList>
    </citation>
    <scope>NUCLEOTIDE SEQUENCE</scope>
    <source>
        <strain evidence="1">C-2</strain>
    </source>
</reference>
<name>A0A9Q3URJ0_9FLAO</name>